<evidence type="ECO:0000256" key="1">
    <source>
        <dbReference type="SAM" id="MobiDB-lite"/>
    </source>
</evidence>
<evidence type="ECO:0000313" key="4">
    <source>
        <dbReference type="Proteomes" id="UP001363151"/>
    </source>
</evidence>
<evidence type="ECO:0000313" key="3">
    <source>
        <dbReference type="EMBL" id="KAK7231105.1"/>
    </source>
</evidence>
<proteinExistence type="predicted"/>
<dbReference type="Pfam" id="PF01167">
    <property type="entry name" value="Tub"/>
    <property type="match status" value="1"/>
</dbReference>
<dbReference type="InterPro" id="IPR025659">
    <property type="entry name" value="Tubby-like_C"/>
</dbReference>
<keyword evidence="4" id="KW-1185">Reference proteome</keyword>
<dbReference type="InterPro" id="IPR000007">
    <property type="entry name" value="Tubby_C"/>
</dbReference>
<evidence type="ECO:0000259" key="2">
    <source>
        <dbReference type="Pfam" id="PF01167"/>
    </source>
</evidence>
<feature type="region of interest" description="Disordered" evidence="1">
    <location>
        <begin position="1"/>
        <end position="85"/>
    </location>
</feature>
<feature type="region of interest" description="Disordered" evidence="1">
    <location>
        <begin position="158"/>
        <end position="194"/>
    </location>
</feature>
<dbReference type="Gene3D" id="3.20.90.10">
    <property type="entry name" value="Tubby Protein, Chain A"/>
    <property type="match status" value="1"/>
</dbReference>
<dbReference type="SUPFAM" id="SSF54518">
    <property type="entry name" value="Tubby C-terminal domain-like"/>
    <property type="match status" value="1"/>
</dbReference>
<accession>A0ABR1FHZ9</accession>
<reference evidence="3 4" key="1">
    <citation type="submission" date="2024-03" db="EMBL/GenBank/DDBJ databases">
        <title>Aureococcus anophagefferens CCMP1851 and Kratosvirus quantuckense: Draft genome of a second virus-susceptible host strain in the model system.</title>
        <authorList>
            <person name="Chase E."/>
            <person name="Truchon A.R."/>
            <person name="Schepens W."/>
            <person name="Wilhelm S.W."/>
        </authorList>
    </citation>
    <scope>NUCLEOTIDE SEQUENCE [LARGE SCALE GENOMIC DNA]</scope>
    <source>
        <strain evidence="3 4">CCMP1851</strain>
    </source>
</reference>
<name>A0ABR1FHZ9_AURAN</name>
<feature type="domain" description="Tubby C-terminal" evidence="2">
    <location>
        <begin position="427"/>
        <end position="489"/>
    </location>
</feature>
<comment type="caution">
    <text evidence="3">The sequence shown here is derived from an EMBL/GenBank/DDBJ whole genome shotgun (WGS) entry which is preliminary data.</text>
</comment>
<feature type="compositionally biased region" description="Basic and acidic residues" evidence="1">
    <location>
        <begin position="30"/>
        <end position="40"/>
    </location>
</feature>
<dbReference type="EMBL" id="JBBJCI010000420">
    <property type="protein sequence ID" value="KAK7231105.1"/>
    <property type="molecule type" value="Genomic_DNA"/>
</dbReference>
<gene>
    <name evidence="3" type="ORF">SO694_000761111</name>
</gene>
<sequence length="493" mass="53177">MRPPSSRSPPRRPTERSWARDDGDFDSEDDERRTADDRSDASSPAYQRGAHRPAANPLRSSDNRSSQGSFFGSQDGRPAPPVESSVVPTAVLDSLKKATGRAATLLRDLQRLRRTQACGAVDDAIDDAAREADVPKLDLEDVVRLLRAVVETSEDLSAAACDAPPPTPSGLASTRSAPGGGHGWGPTARRPAGPHAVPMVWATKAAPEGCRVRAELRRITSGGERMGKLMKKSLRHYCFTIVRNDDDAGAALAGARTWRSFEGGGENHTLWAKAFDVADCCISLSKDDIEGAPWPRNAETYVGRLTTPEPGVALGRLSHCFVLHDQGLPIDVAGKPEKLARERGVVAIDAATHPSFMAVSVPLPPPPGTRGDANEWRPTEARESIAHQELAIINADSMADIMARRKDARPVKRFDVASGLQPSPEAVKSRKNFKLIAVLIAQDEDAPPEPALQMAKVRAYGGGSNDVYEVQFTHPFSPSQAFAICMSRFLIEI</sequence>
<dbReference type="Proteomes" id="UP001363151">
    <property type="component" value="Unassembled WGS sequence"/>
</dbReference>
<feature type="compositionally biased region" description="Basic and acidic residues" evidence="1">
    <location>
        <begin position="12"/>
        <end position="22"/>
    </location>
</feature>
<protein>
    <recommendedName>
        <fullName evidence="2">Tubby C-terminal domain-containing protein</fullName>
    </recommendedName>
</protein>
<organism evidence="3 4">
    <name type="scientific">Aureococcus anophagefferens</name>
    <name type="common">Harmful bloom alga</name>
    <dbReference type="NCBI Taxonomy" id="44056"/>
    <lineage>
        <taxon>Eukaryota</taxon>
        <taxon>Sar</taxon>
        <taxon>Stramenopiles</taxon>
        <taxon>Ochrophyta</taxon>
        <taxon>Pelagophyceae</taxon>
        <taxon>Pelagomonadales</taxon>
        <taxon>Pelagomonadaceae</taxon>
        <taxon>Aureococcus</taxon>
    </lineage>
</organism>
<feature type="compositionally biased region" description="Low complexity" evidence="1">
    <location>
        <begin position="65"/>
        <end position="74"/>
    </location>
</feature>